<dbReference type="HOGENOM" id="CLU_3348465_0_0_12"/>
<accession>V5WKB1</accession>
<organism evidence="1 2">
    <name type="scientific">Salinispira pacifica</name>
    <dbReference type="NCBI Taxonomy" id="1307761"/>
    <lineage>
        <taxon>Bacteria</taxon>
        <taxon>Pseudomonadati</taxon>
        <taxon>Spirochaetota</taxon>
        <taxon>Spirochaetia</taxon>
        <taxon>Spirochaetales</taxon>
        <taxon>Spirochaetaceae</taxon>
        <taxon>Salinispira</taxon>
    </lineage>
</organism>
<dbReference type="EMBL" id="CP006939">
    <property type="protein sequence ID" value="AHC16262.1"/>
    <property type="molecule type" value="Genomic_DNA"/>
</dbReference>
<sequence>MSARRFRAAGFVFGRLFWVPGISAGGIRVLVIPQYLK</sequence>
<protein>
    <submittedName>
        <fullName evidence="1">Uncharacterized protein</fullName>
    </submittedName>
</protein>
<evidence type="ECO:0000313" key="2">
    <source>
        <dbReference type="Proteomes" id="UP000018680"/>
    </source>
</evidence>
<dbReference type="Proteomes" id="UP000018680">
    <property type="component" value="Chromosome"/>
</dbReference>
<keyword evidence="2" id="KW-1185">Reference proteome</keyword>
<dbReference type="AlphaFoldDB" id="V5WKB1"/>
<gene>
    <name evidence="1" type="ORF">L21SP2_2916</name>
</gene>
<dbReference type="STRING" id="1307761.L21SP2_2916"/>
<reference evidence="1 2" key="1">
    <citation type="journal article" date="2015" name="Stand. Genomic Sci.">
        <title>Complete genome sequence and description of Salinispira pacifica gen. nov., sp. nov., a novel spirochaete isolated form a hypersaline microbial mat.</title>
        <authorList>
            <person name="Ben Hania W."/>
            <person name="Joseph M."/>
            <person name="Schumann P."/>
            <person name="Bunk B."/>
            <person name="Fiebig A."/>
            <person name="Sproer C."/>
            <person name="Klenk H.P."/>
            <person name="Fardeau M.L."/>
            <person name="Spring S."/>
        </authorList>
    </citation>
    <scope>NUCLEOTIDE SEQUENCE [LARGE SCALE GENOMIC DNA]</scope>
    <source>
        <strain evidence="1 2">L21-RPul-D2</strain>
    </source>
</reference>
<name>V5WKB1_9SPIO</name>
<evidence type="ECO:0000313" key="1">
    <source>
        <dbReference type="EMBL" id="AHC16262.1"/>
    </source>
</evidence>
<dbReference type="KEGG" id="slr:L21SP2_2916"/>
<proteinExistence type="predicted"/>